<comment type="similarity">
    <text evidence="6">Belongs to the peptidase S1 family. CLIP subfamily.</text>
</comment>
<name>A0AAV2QA13_MEGNR</name>
<dbReference type="CDD" id="cd00190">
    <property type="entry name" value="Tryp_SPc"/>
    <property type="match status" value="1"/>
</dbReference>
<evidence type="ECO:0000259" key="8">
    <source>
        <dbReference type="PROSITE" id="PS50240"/>
    </source>
</evidence>
<sequence>MRLSGAVVVSLVIMMLTWTSECKPQENVRRCSNCLLAKHLAKQQHERTSADDTRIIILLPILFSEINIHKNDRDKTNYETLLDMEIKIIIAKSKLSNCLSYKQIAYPLPDRGSSSRPSFPFSLGTQRMPTQALEDRACPAVEREVSLTMCCCQVIRKIRNLYEFQPVLRHYDRIGSMFSQISPYDGKAQLGEFPWMVALLDKADNYIGGASLVHPRVVLTVAHRVHDKVANNLVARIGDWDLSTTDEPIAHQNIDVATTLLHPTFDLPKYENDVALIILQRDEILSDTVMPVCLPQPDTNFDQSSCIVTGWGKDVFGEAGKYAKYYCIISILKEVSIPAVSHGECQRMLQSTRLGSSFTLDNSFNCAGGNGEDSCTGDGGSPLVCPNPNNPNEYVQMGVVAWGIGCGVVGNPRVYGSVPQTVDWIRK</sequence>
<dbReference type="FunFam" id="2.40.10.10:FF:000054">
    <property type="entry name" value="Complement C1r subcomponent"/>
    <property type="match status" value="1"/>
</dbReference>
<dbReference type="GO" id="GO:0006508">
    <property type="term" value="P:proteolysis"/>
    <property type="evidence" value="ECO:0007669"/>
    <property type="project" value="InterPro"/>
</dbReference>
<dbReference type="PROSITE" id="PS50240">
    <property type="entry name" value="TRYPSIN_DOM"/>
    <property type="match status" value="1"/>
</dbReference>
<dbReference type="InterPro" id="IPR043504">
    <property type="entry name" value="Peptidase_S1_PA_chymotrypsin"/>
</dbReference>
<keyword evidence="4" id="KW-1015">Disulfide bond</keyword>
<evidence type="ECO:0000256" key="3">
    <source>
        <dbReference type="ARBA" id="ARBA00022729"/>
    </source>
</evidence>
<keyword evidence="10" id="KW-1185">Reference proteome</keyword>
<dbReference type="Proteomes" id="UP001497623">
    <property type="component" value="Unassembled WGS sequence"/>
</dbReference>
<evidence type="ECO:0000256" key="5">
    <source>
        <dbReference type="ARBA" id="ARBA00023180"/>
    </source>
</evidence>
<dbReference type="SUPFAM" id="SSF50494">
    <property type="entry name" value="Trypsin-like serine proteases"/>
    <property type="match status" value="1"/>
</dbReference>
<keyword evidence="3 7" id="KW-0732">Signal</keyword>
<dbReference type="AlphaFoldDB" id="A0AAV2QA13"/>
<dbReference type="Pfam" id="PF00089">
    <property type="entry name" value="Trypsin"/>
    <property type="match status" value="1"/>
</dbReference>
<evidence type="ECO:0000256" key="1">
    <source>
        <dbReference type="ARBA" id="ARBA00004613"/>
    </source>
</evidence>
<dbReference type="InterPro" id="IPR001254">
    <property type="entry name" value="Trypsin_dom"/>
</dbReference>
<dbReference type="Gene3D" id="2.40.10.10">
    <property type="entry name" value="Trypsin-like serine proteases"/>
    <property type="match status" value="2"/>
</dbReference>
<feature type="signal peptide" evidence="7">
    <location>
        <begin position="1"/>
        <end position="22"/>
    </location>
</feature>
<feature type="chain" id="PRO_5043752228" description="Peptidase S1 domain-containing protein" evidence="7">
    <location>
        <begin position="23"/>
        <end position="427"/>
    </location>
</feature>
<feature type="non-terminal residue" evidence="9">
    <location>
        <position position="427"/>
    </location>
</feature>
<evidence type="ECO:0000313" key="10">
    <source>
        <dbReference type="Proteomes" id="UP001497623"/>
    </source>
</evidence>
<comment type="caution">
    <text evidence="9">The sequence shown here is derived from an EMBL/GenBank/DDBJ whole genome shotgun (WGS) entry which is preliminary data.</text>
</comment>
<dbReference type="InterPro" id="IPR051487">
    <property type="entry name" value="Ser/Thr_Proteases_Immune/Dev"/>
</dbReference>
<comment type="subcellular location">
    <subcellularLocation>
        <location evidence="1">Secreted</location>
    </subcellularLocation>
</comment>
<dbReference type="PRINTS" id="PR00722">
    <property type="entry name" value="CHYMOTRYPSIN"/>
</dbReference>
<proteinExistence type="inferred from homology"/>
<reference evidence="9 10" key="1">
    <citation type="submission" date="2024-05" db="EMBL/GenBank/DDBJ databases">
        <authorList>
            <person name="Wallberg A."/>
        </authorList>
    </citation>
    <scope>NUCLEOTIDE SEQUENCE [LARGE SCALE GENOMIC DNA]</scope>
</reference>
<feature type="domain" description="Peptidase S1" evidence="8">
    <location>
        <begin position="173"/>
        <end position="427"/>
    </location>
</feature>
<keyword evidence="5" id="KW-0325">Glycoprotein</keyword>
<gene>
    <name evidence="9" type="ORF">MNOR_LOCUS9130</name>
</gene>
<dbReference type="InterPro" id="IPR001314">
    <property type="entry name" value="Peptidase_S1A"/>
</dbReference>
<accession>A0AAV2QA13</accession>
<dbReference type="PANTHER" id="PTHR24256">
    <property type="entry name" value="TRYPTASE-RELATED"/>
    <property type="match status" value="1"/>
</dbReference>
<keyword evidence="2" id="KW-0964">Secreted</keyword>
<dbReference type="SMART" id="SM00020">
    <property type="entry name" value="Tryp_SPc"/>
    <property type="match status" value="1"/>
</dbReference>
<evidence type="ECO:0000256" key="7">
    <source>
        <dbReference type="SAM" id="SignalP"/>
    </source>
</evidence>
<dbReference type="EMBL" id="CAXKWB010004346">
    <property type="protein sequence ID" value="CAL4073443.1"/>
    <property type="molecule type" value="Genomic_DNA"/>
</dbReference>
<evidence type="ECO:0000313" key="9">
    <source>
        <dbReference type="EMBL" id="CAL4073443.1"/>
    </source>
</evidence>
<dbReference type="GO" id="GO:0004252">
    <property type="term" value="F:serine-type endopeptidase activity"/>
    <property type="evidence" value="ECO:0007669"/>
    <property type="project" value="InterPro"/>
</dbReference>
<organism evidence="9 10">
    <name type="scientific">Meganyctiphanes norvegica</name>
    <name type="common">Northern krill</name>
    <name type="synonym">Thysanopoda norvegica</name>
    <dbReference type="NCBI Taxonomy" id="48144"/>
    <lineage>
        <taxon>Eukaryota</taxon>
        <taxon>Metazoa</taxon>
        <taxon>Ecdysozoa</taxon>
        <taxon>Arthropoda</taxon>
        <taxon>Crustacea</taxon>
        <taxon>Multicrustacea</taxon>
        <taxon>Malacostraca</taxon>
        <taxon>Eumalacostraca</taxon>
        <taxon>Eucarida</taxon>
        <taxon>Euphausiacea</taxon>
        <taxon>Euphausiidae</taxon>
        <taxon>Meganyctiphanes</taxon>
    </lineage>
</organism>
<dbReference type="GO" id="GO:0005576">
    <property type="term" value="C:extracellular region"/>
    <property type="evidence" value="ECO:0007669"/>
    <property type="project" value="UniProtKB-SubCell"/>
</dbReference>
<evidence type="ECO:0000256" key="2">
    <source>
        <dbReference type="ARBA" id="ARBA00022525"/>
    </source>
</evidence>
<dbReference type="InterPro" id="IPR009003">
    <property type="entry name" value="Peptidase_S1_PA"/>
</dbReference>
<evidence type="ECO:0000256" key="4">
    <source>
        <dbReference type="ARBA" id="ARBA00023157"/>
    </source>
</evidence>
<evidence type="ECO:0000256" key="6">
    <source>
        <dbReference type="ARBA" id="ARBA00024195"/>
    </source>
</evidence>
<protein>
    <recommendedName>
        <fullName evidence="8">Peptidase S1 domain-containing protein</fullName>
    </recommendedName>
</protein>